<evidence type="ECO:0008006" key="3">
    <source>
        <dbReference type="Google" id="ProtNLM"/>
    </source>
</evidence>
<proteinExistence type="predicted"/>
<comment type="caution">
    <text evidence="1">The sequence shown here is derived from an EMBL/GenBank/DDBJ whole genome shotgun (WGS) entry which is preliminary data.</text>
</comment>
<dbReference type="EMBL" id="JAUBOF010000276">
    <property type="protein sequence ID" value="MDM7491750.1"/>
    <property type="molecule type" value="Genomic_DNA"/>
</dbReference>
<protein>
    <recommendedName>
        <fullName evidence="3">Outer membrane lipid asymmetry maintenance protein MlaD</fullName>
    </recommendedName>
</protein>
<accession>A0ABT7RVR8</accession>
<organism evidence="1 2">
    <name type="scientific">Rhodococcus indonesiensis</name>
    <dbReference type="NCBI Taxonomy" id="3055869"/>
    <lineage>
        <taxon>Bacteria</taxon>
        <taxon>Bacillati</taxon>
        <taxon>Actinomycetota</taxon>
        <taxon>Actinomycetes</taxon>
        <taxon>Mycobacteriales</taxon>
        <taxon>Nocardiaceae</taxon>
        <taxon>Rhodococcus</taxon>
    </lineage>
</organism>
<feature type="non-terminal residue" evidence="1">
    <location>
        <position position="1"/>
    </location>
</feature>
<name>A0ABT7RVR8_9NOCA</name>
<evidence type="ECO:0000313" key="2">
    <source>
        <dbReference type="Proteomes" id="UP001233164"/>
    </source>
</evidence>
<sequence length="80" mass="8378">LELDKRYAFPKDSSLKILTSGLLGDQYIGIQAGADEKNLAEGDRITSTQSAVVLENLIGQFLYGKAEESGGGASASGSKK</sequence>
<keyword evidence="2" id="KW-1185">Reference proteome</keyword>
<evidence type="ECO:0000313" key="1">
    <source>
        <dbReference type="EMBL" id="MDM7491750.1"/>
    </source>
</evidence>
<reference evidence="1 2" key="1">
    <citation type="submission" date="2023-06" db="EMBL/GenBank/DDBJ databases">
        <title>Rhodococcus indonesiensis sp. nov a new member of the Rhodococcus ruber lineage isolated from a sediment of neutral hot spring.</title>
        <authorList>
            <person name="Kusuma A.B."/>
            <person name="Fenylestari G."/>
            <person name="Ammar F."/>
            <person name="Nouioui I."/>
            <person name="Goodfellow M."/>
        </authorList>
    </citation>
    <scope>NUCLEOTIDE SEQUENCE [LARGE SCALE GENOMIC DNA]</scope>
    <source>
        <strain evidence="1 2">CSLK01-03</strain>
    </source>
</reference>
<gene>
    <name evidence="1" type="ORF">QT969_26075</name>
</gene>
<dbReference type="Proteomes" id="UP001233164">
    <property type="component" value="Unassembled WGS sequence"/>
</dbReference>